<evidence type="ECO:0000313" key="2">
    <source>
        <dbReference type="Proteomes" id="UP000728032"/>
    </source>
</evidence>
<dbReference type="SUPFAM" id="SSF48452">
    <property type="entry name" value="TPR-like"/>
    <property type="match status" value="1"/>
</dbReference>
<dbReference type="AlphaFoldDB" id="A0A7R9MK22"/>
<dbReference type="Proteomes" id="UP000728032">
    <property type="component" value="Unassembled WGS sequence"/>
</dbReference>
<evidence type="ECO:0000313" key="1">
    <source>
        <dbReference type="EMBL" id="CAD7661234.1"/>
    </source>
</evidence>
<dbReference type="Gene3D" id="1.25.40.10">
    <property type="entry name" value="Tetratricopeptide repeat domain"/>
    <property type="match status" value="1"/>
</dbReference>
<evidence type="ECO:0008006" key="3">
    <source>
        <dbReference type="Google" id="ProtNLM"/>
    </source>
</evidence>
<organism evidence="1">
    <name type="scientific">Oppiella nova</name>
    <dbReference type="NCBI Taxonomy" id="334625"/>
    <lineage>
        <taxon>Eukaryota</taxon>
        <taxon>Metazoa</taxon>
        <taxon>Ecdysozoa</taxon>
        <taxon>Arthropoda</taxon>
        <taxon>Chelicerata</taxon>
        <taxon>Arachnida</taxon>
        <taxon>Acari</taxon>
        <taxon>Acariformes</taxon>
        <taxon>Sarcoptiformes</taxon>
        <taxon>Oribatida</taxon>
        <taxon>Brachypylina</taxon>
        <taxon>Oppioidea</taxon>
        <taxon>Oppiidae</taxon>
        <taxon>Oppiella</taxon>
    </lineage>
</organism>
<dbReference type="OrthoDB" id="6510106at2759"/>
<name>A0A7R9MK22_9ACAR</name>
<accession>A0A7R9MK22</accession>
<gene>
    <name evidence="1" type="ORF">ONB1V03_LOCUS17795</name>
</gene>
<dbReference type="PANTHER" id="PTHR31859:SF1">
    <property type="entry name" value="TETRATRICOPEPTIDE REPEAT PROTEIN 39C"/>
    <property type="match status" value="1"/>
</dbReference>
<dbReference type="EMBL" id="CAJPVJ010022894">
    <property type="protein sequence ID" value="CAG2178370.1"/>
    <property type="molecule type" value="Genomic_DNA"/>
</dbReference>
<dbReference type="EMBL" id="OC937719">
    <property type="protein sequence ID" value="CAD7661234.1"/>
    <property type="molecule type" value="Genomic_DNA"/>
</dbReference>
<dbReference type="Pfam" id="PF13174">
    <property type="entry name" value="TPR_6"/>
    <property type="match status" value="1"/>
</dbReference>
<keyword evidence="2" id="KW-1185">Reference proteome</keyword>
<dbReference type="InterPro" id="IPR019734">
    <property type="entry name" value="TPR_rpt"/>
</dbReference>
<dbReference type="InterPro" id="IPR019412">
    <property type="entry name" value="IML2/TPR_39"/>
</dbReference>
<dbReference type="PANTHER" id="PTHR31859">
    <property type="entry name" value="TETRATRICOPEPTIDE REPEAT PROTEIN 39 FAMILY MEMBER"/>
    <property type="match status" value="1"/>
</dbReference>
<protein>
    <recommendedName>
        <fullName evidence="3">Tetratricopeptide repeat protein</fullName>
    </recommendedName>
</protein>
<sequence>MDRISKHVAKYKNNLNESDYLDNYLMAKYLQGAVWRLMNEYDKARKCMQVIVENDGRIGREFSLPAQAALEMGLIEYELKNNDKAIELLNKCINEYSGYLNENYVHIRAFAALRELGVGNEKEGEDETKLGEYKKQWLKDIKIDRKKYDQLLETEEKQV</sequence>
<reference evidence="1" key="1">
    <citation type="submission" date="2020-11" db="EMBL/GenBank/DDBJ databases">
        <authorList>
            <person name="Tran Van P."/>
        </authorList>
    </citation>
    <scope>NUCLEOTIDE SEQUENCE</scope>
</reference>
<proteinExistence type="predicted"/>
<dbReference type="InterPro" id="IPR011990">
    <property type="entry name" value="TPR-like_helical_dom_sf"/>
</dbReference>